<reference evidence="3" key="1">
    <citation type="journal article" date="2019" name="Int. J. Syst. Evol. Microbiol.">
        <title>The Global Catalogue of Microorganisms (GCM) 10K type strain sequencing project: providing services to taxonomists for standard genome sequencing and annotation.</title>
        <authorList>
            <consortium name="The Broad Institute Genomics Platform"/>
            <consortium name="The Broad Institute Genome Sequencing Center for Infectious Disease"/>
            <person name="Wu L."/>
            <person name="Ma J."/>
        </authorList>
    </citation>
    <scope>NUCLEOTIDE SEQUENCE [LARGE SCALE GENOMIC DNA]</scope>
    <source>
        <strain evidence="3">CGMCC 1.3685</strain>
    </source>
</reference>
<dbReference type="GeneID" id="303303712"/>
<evidence type="ECO:0000313" key="2">
    <source>
        <dbReference type="EMBL" id="GGJ55813.1"/>
    </source>
</evidence>
<dbReference type="Proteomes" id="UP000606115">
    <property type="component" value="Unassembled WGS sequence"/>
</dbReference>
<accession>A0ABQ2DGX0</accession>
<dbReference type="RefSeq" id="WP_188684570.1">
    <property type="nucleotide sequence ID" value="NZ_BMKX01000002.1"/>
</dbReference>
<keyword evidence="3" id="KW-1185">Reference proteome</keyword>
<comment type="caution">
    <text evidence="2">The sequence shown here is derived from an EMBL/GenBank/DDBJ whole genome shotgun (WGS) entry which is preliminary data.</text>
</comment>
<protein>
    <submittedName>
        <fullName evidence="2">Uncharacterized protein</fullName>
    </submittedName>
</protein>
<evidence type="ECO:0000256" key="1">
    <source>
        <dbReference type="SAM" id="MobiDB-lite"/>
    </source>
</evidence>
<proteinExistence type="predicted"/>
<evidence type="ECO:0000313" key="3">
    <source>
        <dbReference type="Proteomes" id="UP000606115"/>
    </source>
</evidence>
<sequence>MSVSPCKYPRCQDIEGNPELTDTQFCAACQRRFERLLNQAMQDYIDLKTYLPRPAVTTTSGRGTVKAGYGHPREWASSLAQDIVKISVAYTTAFIKEKGTTLSQKWGPSYHPGQSELLQAVATKDYWTKHYEELAEWDQAPDMAGELAVLTRQAKQGLGQGRKVTHLIPPCPKCLLRALFTWEGSDTIECGNCYHRMGEQGYADALNESLAAQQRYNFHRVDDLIAEYDATAETPEPETGQSPAPQMSGPELPQHT</sequence>
<dbReference type="EMBL" id="BMKX01000002">
    <property type="protein sequence ID" value="GGJ55813.1"/>
    <property type="molecule type" value="Genomic_DNA"/>
</dbReference>
<name>A0ABQ2DGX0_9MICC</name>
<organism evidence="2 3">
    <name type="scientific">Glutamicibacter ardleyensis</name>
    <dbReference type="NCBI Taxonomy" id="225894"/>
    <lineage>
        <taxon>Bacteria</taxon>
        <taxon>Bacillati</taxon>
        <taxon>Actinomycetota</taxon>
        <taxon>Actinomycetes</taxon>
        <taxon>Micrococcales</taxon>
        <taxon>Micrococcaceae</taxon>
        <taxon>Glutamicibacter</taxon>
    </lineage>
</organism>
<feature type="region of interest" description="Disordered" evidence="1">
    <location>
        <begin position="229"/>
        <end position="256"/>
    </location>
</feature>
<gene>
    <name evidence="2" type="ORF">GCM10007173_13310</name>
</gene>